<keyword evidence="1" id="KW-0378">Hydrolase</keyword>
<gene>
    <name evidence="1" type="ORF">DEO72_LG2g4681</name>
</gene>
<evidence type="ECO:0000313" key="1">
    <source>
        <dbReference type="EMBL" id="QCD84329.1"/>
    </source>
</evidence>
<dbReference type="AlphaFoldDB" id="A0A4D6L732"/>
<dbReference type="InterPro" id="IPR029058">
    <property type="entry name" value="AB_hydrolase_fold"/>
</dbReference>
<name>A0A4D6L732_VIGUN</name>
<reference evidence="1 2" key="1">
    <citation type="submission" date="2019-04" db="EMBL/GenBank/DDBJ databases">
        <title>An improved genome assembly and genetic linkage map for asparagus bean, Vigna unguiculata ssp. sesquipedialis.</title>
        <authorList>
            <person name="Xia Q."/>
            <person name="Zhang R."/>
            <person name="Dong Y."/>
        </authorList>
    </citation>
    <scope>NUCLEOTIDE SEQUENCE [LARGE SCALE GENOMIC DNA]</scope>
    <source>
        <tissue evidence="1">Leaf</tissue>
    </source>
</reference>
<accession>A0A4D6L732</accession>
<dbReference type="Proteomes" id="UP000501690">
    <property type="component" value="Linkage Group LG2"/>
</dbReference>
<dbReference type="SUPFAM" id="SSF53474">
    <property type="entry name" value="alpha/beta-Hydrolases"/>
    <property type="match status" value="1"/>
</dbReference>
<dbReference type="EMBL" id="CP039346">
    <property type="protein sequence ID" value="QCD84329.1"/>
    <property type="molecule type" value="Genomic_DNA"/>
</dbReference>
<organism evidence="1 2">
    <name type="scientific">Vigna unguiculata</name>
    <name type="common">Cowpea</name>
    <dbReference type="NCBI Taxonomy" id="3917"/>
    <lineage>
        <taxon>Eukaryota</taxon>
        <taxon>Viridiplantae</taxon>
        <taxon>Streptophyta</taxon>
        <taxon>Embryophyta</taxon>
        <taxon>Tracheophyta</taxon>
        <taxon>Spermatophyta</taxon>
        <taxon>Magnoliopsida</taxon>
        <taxon>eudicotyledons</taxon>
        <taxon>Gunneridae</taxon>
        <taxon>Pentapetalae</taxon>
        <taxon>rosids</taxon>
        <taxon>fabids</taxon>
        <taxon>Fabales</taxon>
        <taxon>Fabaceae</taxon>
        <taxon>Papilionoideae</taxon>
        <taxon>50 kb inversion clade</taxon>
        <taxon>NPAAA clade</taxon>
        <taxon>indigoferoid/millettioid clade</taxon>
        <taxon>Phaseoleae</taxon>
        <taxon>Vigna</taxon>
    </lineage>
</organism>
<proteinExistence type="predicted"/>
<dbReference type="GO" id="GO:0016787">
    <property type="term" value="F:hydrolase activity"/>
    <property type="evidence" value="ECO:0007669"/>
    <property type="project" value="UniProtKB-KW"/>
</dbReference>
<keyword evidence="2" id="KW-1185">Reference proteome</keyword>
<sequence length="120" mass="13142">MIALADAGFRAIAFDYRGSGLSDPPSQPEKATWSDILNDLLHFFHALHLPKMKSLKKRKEVVENIGPGGLLGLGWRIGETIASVIEGDGSESSIGKSYHLMSPRVPYLRETVQEYDGVST</sequence>
<protein>
    <submittedName>
        <fullName evidence="1">Alpha/Beta hydrolase fold</fullName>
    </submittedName>
</protein>
<dbReference type="Gene3D" id="3.40.50.1820">
    <property type="entry name" value="alpha/beta hydrolase"/>
    <property type="match status" value="1"/>
</dbReference>
<evidence type="ECO:0000313" key="2">
    <source>
        <dbReference type="Proteomes" id="UP000501690"/>
    </source>
</evidence>